<reference evidence="1 2" key="1">
    <citation type="submission" date="2023-03" db="EMBL/GenBank/DDBJ databases">
        <title>High recombination rates correlate with genetic variation in Cardiocondyla obscurior ants.</title>
        <authorList>
            <person name="Errbii M."/>
        </authorList>
    </citation>
    <scope>NUCLEOTIDE SEQUENCE [LARGE SCALE GENOMIC DNA]</scope>
    <source>
        <strain evidence="1">Alpha-2009</strain>
        <tissue evidence="1">Whole body</tissue>
    </source>
</reference>
<evidence type="ECO:0000313" key="2">
    <source>
        <dbReference type="Proteomes" id="UP001430953"/>
    </source>
</evidence>
<accession>A0AAW2EVB9</accession>
<dbReference type="Proteomes" id="UP001430953">
    <property type="component" value="Unassembled WGS sequence"/>
</dbReference>
<dbReference type="EMBL" id="JADYXP020000016">
    <property type="protein sequence ID" value="KAL0107691.1"/>
    <property type="molecule type" value="Genomic_DNA"/>
</dbReference>
<keyword evidence="2" id="KW-1185">Reference proteome</keyword>
<dbReference type="AlphaFoldDB" id="A0AAW2EVB9"/>
<evidence type="ECO:0000313" key="1">
    <source>
        <dbReference type="EMBL" id="KAL0107691.1"/>
    </source>
</evidence>
<protein>
    <submittedName>
        <fullName evidence="1">Uncharacterized protein</fullName>
    </submittedName>
</protein>
<organism evidence="1 2">
    <name type="scientific">Cardiocondyla obscurior</name>
    <dbReference type="NCBI Taxonomy" id="286306"/>
    <lineage>
        <taxon>Eukaryota</taxon>
        <taxon>Metazoa</taxon>
        <taxon>Ecdysozoa</taxon>
        <taxon>Arthropoda</taxon>
        <taxon>Hexapoda</taxon>
        <taxon>Insecta</taxon>
        <taxon>Pterygota</taxon>
        <taxon>Neoptera</taxon>
        <taxon>Endopterygota</taxon>
        <taxon>Hymenoptera</taxon>
        <taxon>Apocrita</taxon>
        <taxon>Aculeata</taxon>
        <taxon>Formicoidea</taxon>
        <taxon>Formicidae</taxon>
        <taxon>Myrmicinae</taxon>
        <taxon>Cardiocondyla</taxon>
    </lineage>
</organism>
<comment type="caution">
    <text evidence="1">The sequence shown here is derived from an EMBL/GenBank/DDBJ whole genome shotgun (WGS) entry which is preliminary data.</text>
</comment>
<name>A0AAW2EVB9_9HYME</name>
<proteinExistence type="predicted"/>
<sequence length="435" mass="50159">MTARAQAISVVNHYSVLVDGIISGFKDHLAEDVTLKWFGHEIRGKENVAAFMLTNKKRSFHKFSNIIPVPVVSCKQSNGEMNWSMKQKINCETYTNKYSRVAHSEYETKMSTTCENSENYDQINYEDLIHKKACDKYGFCIEECTDKLGLSKDDDYFDNDLLNFNVNKNKFSANAIAAMDDQSYDLNKYELYNLFEPKITSQPIVGKIQKINRIKLKEEMAPTVRAINRECGQRDRPTVEANATKYLEANGEIKLVRIDAQTDFPFLRHWSKFEKRKFWKQQCKLQIAYSLLTNSKSSTDAIKCNLKKKAYSTHISNASTVKVCHNTSKIQNSKLPSLEEAIQVSNTLIKDVNNFGGYLQPLNFSEDREKFLKFFETKIKQKKSDIQSSVQYANNKLTLDYPNKKTFNVLYQIHKIVYMSVKGNISNEATKLKLL</sequence>
<gene>
    <name evidence="1" type="ORF">PUN28_014770</name>
</gene>